<proteinExistence type="predicted"/>
<dbReference type="InterPro" id="IPR024361">
    <property type="entry name" value="BACON"/>
</dbReference>
<name>A0A4Q0M9H3_9SPHI</name>
<evidence type="ECO:0000313" key="3">
    <source>
        <dbReference type="Proteomes" id="UP000290848"/>
    </source>
</evidence>
<dbReference type="InterPro" id="IPR006626">
    <property type="entry name" value="PbH1"/>
</dbReference>
<accession>A0A4Q0M9H3</accession>
<dbReference type="Pfam" id="PF13004">
    <property type="entry name" value="BACON"/>
    <property type="match status" value="1"/>
</dbReference>
<dbReference type="InterPro" id="IPR013783">
    <property type="entry name" value="Ig-like_fold"/>
</dbReference>
<dbReference type="EMBL" id="RXOC01000006">
    <property type="protein sequence ID" value="RXF69735.1"/>
    <property type="molecule type" value="Genomic_DNA"/>
</dbReference>
<dbReference type="InterPro" id="IPR011050">
    <property type="entry name" value="Pectin_lyase_fold/virulence"/>
</dbReference>
<evidence type="ECO:0000313" key="2">
    <source>
        <dbReference type="EMBL" id="RXF69735.1"/>
    </source>
</evidence>
<protein>
    <recommendedName>
        <fullName evidence="1">BACON domain-containing protein</fullName>
    </recommendedName>
</protein>
<dbReference type="Gene3D" id="2.160.20.10">
    <property type="entry name" value="Single-stranded right-handed beta-helix, Pectin lyase-like"/>
    <property type="match status" value="1"/>
</dbReference>
<evidence type="ECO:0000259" key="1">
    <source>
        <dbReference type="Pfam" id="PF13004"/>
    </source>
</evidence>
<gene>
    <name evidence="2" type="ORF">EKH83_10810</name>
</gene>
<sequence length="561" mass="58570">MKILKNITGPVVMVLFLLAILNACKKDDELVPKMFLGVGESISVSNKPNEQTIDIVANLPWTVETDANWITIADKQGEKGKRVVKFAVAKNEDDQRTATIMIKATGGELVKEIKIIQESGLTKNFYVKAGATGEGTSWEDATTLAKALNDCVSGSTIFIAAGTYTPEKTITGGDPADDGDLTFEVSKYITLKGGYPQNATGNSVADPSVNKTILSGKLANGSETYHVVTVTAPKDPEQNVVLNGLVISNGNAGSSTTPIKISGTDFRRDYGGGIIAGNAGLDILNCEVTGNKSQKFVSGVYIFGGAKVTIKGSKISKNVSKNNGGGMWVNDAVAYIYNSEISENESTGTAGGLHAYPNASVWVYNTMVANNKCTSYGAGIYLREKSKGVFVNCLIYGNSTTSKNGGGGVMMYDNCSADLISSTVILNSSAGPGGGIYRRLNVNTLRIYNSIISGNVQPASGKDVDAYEADAVTPVVQSSVIAAKAYDATGNEIAGASFNSATMLNAVFVPVGSDNPAIGSGMSSNALLALGATFNPALENFISTDLKGQSRSTSIMGALVK</sequence>
<organism evidence="2 3">
    <name type="scientific">Arcticibacter tournemirensis</name>
    <dbReference type="NCBI Taxonomy" id="699437"/>
    <lineage>
        <taxon>Bacteria</taxon>
        <taxon>Pseudomonadati</taxon>
        <taxon>Bacteroidota</taxon>
        <taxon>Sphingobacteriia</taxon>
        <taxon>Sphingobacteriales</taxon>
        <taxon>Sphingobacteriaceae</taxon>
        <taxon>Arcticibacter</taxon>
    </lineage>
</organism>
<dbReference type="CDD" id="cd14948">
    <property type="entry name" value="BACON"/>
    <property type="match status" value="1"/>
</dbReference>
<comment type="caution">
    <text evidence="2">The sequence shown here is derived from an EMBL/GenBank/DDBJ whole genome shotgun (WGS) entry which is preliminary data.</text>
</comment>
<dbReference type="SUPFAM" id="SSF51126">
    <property type="entry name" value="Pectin lyase-like"/>
    <property type="match status" value="1"/>
</dbReference>
<dbReference type="Proteomes" id="UP000290848">
    <property type="component" value="Unassembled WGS sequence"/>
</dbReference>
<reference evidence="2 3" key="1">
    <citation type="submission" date="2018-12" db="EMBL/GenBank/DDBJ databases">
        <title>The Draft Genome Sequence of the Soil Bacterium Pedobacter tournemirensis R1.</title>
        <authorList>
            <person name="He J."/>
        </authorList>
    </citation>
    <scope>NUCLEOTIDE SEQUENCE [LARGE SCALE GENOMIC DNA]</scope>
    <source>
        <strain evidence="2 3">R1</strain>
    </source>
</reference>
<dbReference type="SMART" id="SM00710">
    <property type="entry name" value="PbH1"/>
    <property type="match status" value="6"/>
</dbReference>
<dbReference type="RefSeq" id="WP_128769437.1">
    <property type="nucleotide sequence ID" value="NZ_RXOC01000006.1"/>
</dbReference>
<dbReference type="InterPro" id="IPR012334">
    <property type="entry name" value="Pectin_lyas_fold"/>
</dbReference>
<feature type="domain" description="BACON" evidence="1">
    <location>
        <begin position="60"/>
        <end position="118"/>
    </location>
</feature>
<dbReference type="AlphaFoldDB" id="A0A4Q0M9H3"/>
<dbReference type="Gene3D" id="2.60.40.10">
    <property type="entry name" value="Immunoglobulins"/>
    <property type="match status" value="1"/>
</dbReference>